<dbReference type="Proteomes" id="UP000450000">
    <property type="component" value="Unassembled WGS sequence"/>
</dbReference>
<dbReference type="AlphaFoldDB" id="A0A6N7L6Q4"/>
<gene>
    <name evidence="2" type="ORF">F7Q99_38280</name>
</gene>
<name>A0A6N7L6Q4_9ACTN</name>
<evidence type="ECO:0000256" key="1">
    <source>
        <dbReference type="SAM" id="Phobius"/>
    </source>
</evidence>
<keyword evidence="1" id="KW-0472">Membrane</keyword>
<keyword evidence="1" id="KW-1133">Transmembrane helix</keyword>
<evidence type="ECO:0000313" key="3">
    <source>
        <dbReference type="Proteomes" id="UP000450000"/>
    </source>
</evidence>
<dbReference type="RefSeq" id="WP_153471654.1">
    <property type="nucleotide sequence ID" value="NZ_WBOF01000007.1"/>
</dbReference>
<reference evidence="2 3" key="1">
    <citation type="submission" date="2019-09" db="EMBL/GenBank/DDBJ databases">
        <title>Genome Sequences of Streptomyces kaniharaensis ATCC 21070.</title>
        <authorList>
            <person name="Zhu W."/>
            <person name="De Crecy-Lagard V."/>
            <person name="Richards N.G."/>
        </authorList>
    </citation>
    <scope>NUCLEOTIDE SEQUENCE [LARGE SCALE GENOMIC DNA]</scope>
    <source>
        <strain evidence="2 3">SF-557</strain>
    </source>
</reference>
<organism evidence="2 3">
    <name type="scientific">Streptomyces kaniharaensis</name>
    <dbReference type="NCBI Taxonomy" id="212423"/>
    <lineage>
        <taxon>Bacteria</taxon>
        <taxon>Bacillati</taxon>
        <taxon>Actinomycetota</taxon>
        <taxon>Actinomycetes</taxon>
        <taxon>Kitasatosporales</taxon>
        <taxon>Streptomycetaceae</taxon>
        <taxon>Streptomyces</taxon>
    </lineage>
</organism>
<dbReference type="EMBL" id="WBOF01000007">
    <property type="protein sequence ID" value="MQS17883.1"/>
    <property type="molecule type" value="Genomic_DNA"/>
</dbReference>
<sequence>MHHFVTLSGVAAVLLAVWAVQLTVLALHLRYAIHHGVRTSFTNSSEEALQIACFVATLVSAIGGGVAFGAGLHATAWGWAQVILAIGTSVSYQLLVYATGWDMKTWWHKRKTGKAGGTEGVVETA</sequence>
<feature type="transmembrane region" description="Helical" evidence="1">
    <location>
        <begin position="76"/>
        <end position="101"/>
    </location>
</feature>
<feature type="transmembrane region" description="Helical" evidence="1">
    <location>
        <begin position="6"/>
        <end position="27"/>
    </location>
</feature>
<dbReference type="OrthoDB" id="4350946at2"/>
<evidence type="ECO:0000313" key="2">
    <source>
        <dbReference type="EMBL" id="MQS17883.1"/>
    </source>
</evidence>
<proteinExistence type="predicted"/>
<accession>A0A6N7L6Q4</accession>
<keyword evidence="3" id="KW-1185">Reference proteome</keyword>
<protein>
    <submittedName>
        <fullName evidence="2">Uncharacterized protein</fullName>
    </submittedName>
</protein>
<keyword evidence="1" id="KW-0812">Transmembrane</keyword>
<comment type="caution">
    <text evidence="2">The sequence shown here is derived from an EMBL/GenBank/DDBJ whole genome shotgun (WGS) entry which is preliminary data.</text>
</comment>
<feature type="transmembrane region" description="Helical" evidence="1">
    <location>
        <begin position="48"/>
        <end position="70"/>
    </location>
</feature>